<evidence type="ECO:0000313" key="3">
    <source>
        <dbReference type="Proteomes" id="UP000041254"/>
    </source>
</evidence>
<feature type="signal peptide" evidence="1">
    <location>
        <begin position="1"/>
        <end position="21"/>
    </location>
</feature>
<evidence type="ECO:0000256" key="1">
    <source>
        <dbReference type="SAM" id="SignalP"/>
    </source>
</evidence>
<evidence type="ECO:0000313" key="2">
    <source>
        <dbReference type="EMBL" id="CEM21031.1"/>
    </source>
</evidence>
<gene>
    <name evidence="2" type="ORF">Vbra_9555</name>
</gene>
<dbReference type="Proteomes" id="UP000041254">
    <property type="component" value="Unassembled WGS sequence"/>
</dbReference>
<dbReference type="PhylomeDB" id="A0A0G4FZH3"/>
<sequence length="446" mass="48983">MFQGGASALLDLPWLQAAASALTALSAVVGPSFSLPSLQDLISKPQGPLSSGWLSAIPSSDHKTLNNFQYRHAVAECLGIALPHAIVTQRCTCGGEVDEFGDHYFLCHTGGERILRHNNMRKLFFRVLAEADVPSNVEAPLHSLGITPTDDSPNRQRMDIYCVIDGHDYLLGVTITYPCRPDASTIPFHRTVNRRGAQLPGGKAAGLAEKEKIDKYCPAARAAGFRFVPLATETFGRWGEKTMDFLKMLAKRKPRPTSIPADEDGAFRESVIKHWSQLLSVELTKHNAFQMASRAQRAAAARGPRRAHAFPEDFLPGGKAAGLAEKEKIDKYSPAARAAGFWFVPLATETFGRWGEKTMDFLKMLAKRKPRPTSIPADEDGAFRESVIKHWSQLLSVELTKHNAFQVASLAQRAAAARGPRRAHAFPEDFVSRGPYRPHTIPASVL</sequence>
<name>A0A0G4FZH3_VITBC</name>
<feature type="chain" id="PRO_5005189460" evidence="1">
    <location>
        <begin position="22"/>
        <end position="446"/>
    </location>
</feature>
<dbReference type="OrthoDB" id="422033at2759"/>
<dbReference type="EMBL" id="CDMY01000532">
    <property type="protein sequence ID" value="CEM21031.1"/>
    <property type="molecule type" value="Genomic_DNA"/>
</dbReference>
<proteinExistence type="predicted"/>
<dbReference type="InParanoid" id="A0A0G4FZH3"/>
<dbReference type="AlphaFoldDB" id="A0A0G4FZH3"/>
<reference evidence="2 3" key="1">
    <citation type="submission" date="2014-11" db="EMBL/GenBank/DDBJ databases">
        <authorList>
            <person name="Zhu J."/>
            <person name="Qi W."/>
            <person name="Song R."/>
        </authorList>
    </citation>
    <scope>NUCLEOTIDE SEQUENCE [LARGE SCALE GENOMIC DNA]</scope>
</reference>
<protein>
    <submittedName>
        <fullName evidence="2">Uncharacterized protein</fullName>
    </submittedName>
</protein>
<organism evidence="2 3">
    <name type="scientific">Vitrella brassicaformis (strain CCMP3155)</name>
    <dbReference type="NCBI Taxonomy" id="1169540"/>
    <lineage>
        <taxon>Eukaryota</taxon>
        <taxon>Sar</taxon>
        <taxon>Alveolata</taxon>
        <taxon>Colpodellida</taxon>
        <taxon>Vitrellaceae</taxon>
        <taxon>Vitrella</taxon>
    </lineage>
</organism>
<keyword evidence="3" id="KW-1185">Reference proteome</keyword>
<dbReference type="VEuPathDB" id="CryptoDB:Vbra_9555"/>
<accession>A0A0G4FZH3</accession>
<keyword evidence="1" id="KW-0732">Signal</keyword>